<dbReference type="EMBL" id="MFYX01000120">
    <property type="protein sequence ID" value="OGK01729.1"/>
    <property type="molecule type" value="Genomic_DNA"/>
</dbReference>
<keyword evidence="2" id="KW-1003">Cell membrane</keyword>
<name>A0A1F7F505_UNCRA</name>
<comment type="caution">
    <text evidence="8">The sequence shown here is derived from an EMBL/GenBank/DDBJ whole genome shotgun (WGS) entry which is preliminary data.</text>
</comment>
<proteinExistence type="predicted"/>
<dbReference type="PANTHER" id="PTHR42709:SF6">
    <property type="entry name" value="UNDECAPRENYL PHOSPHATE TRANSPORTER A"/>
    <property type="match status" value="1"/>
</dbReference>
<evidence type="ECO:0000256" key="3">
    <source>
        <dbReference type="ARBA" id="ARBA00022692"/>
    </source>
</evidence>
<feature type="transmembrane region" description="Helical" evidence="6">
    <location>
        <begin position="177"/>
        <end position="198"/>
    </location>
</feature>
<keyword evidence="5 6" id="KW-0472">Membrane</keyword>
<protein>
    <recommendedName>
        <fullName evidence="7">VTT domain-containing protein</fullName>
    </recommendedName>
</protein>
<evidence type="ECO:0000313" key="8">
    <source>
        <dbReference type="EMBL" id="OGK01729.1"/>
    </source>
</evidence>
<dbReference type="GO" id="GO:0005886">
    <property type="term" value="C:plasma membrane"/>
    <property type="evidence" value="ECO:0007669"/>
    <property type="project" value="UniProtKB-SubCell"/>
</dbReference>
<feature type="transmembrane region" description="Helical" evidence="6">
    <location>
        <begin position="12"/>
        <end position="34"/>
    </location>
</feature>
<dbReference type="Proteomes" id="UP000179243">
    <property type="component" value="Unassembled WGS sequence"/>
</dbReference>
<evidence type="ECO:0000256" key="4">
    <source>
        <dbReference type="ARBA" id="ARBA00022989"/>
    </source>
</evidence>
<dbReference type="InterPro" id="IPR051311">
    <property type="entry name" value="DedA_domain"/>
</dbReference>
<evidence type="ECO:0000259" key="7">
    <source>
        <dbReference type="Pfam" id="PF09335"/>
    </source>
</evidence>
<keyword evidence="4 6" id="KW-1133">Transmembrane helix</keyword>
<gene>
    <name evidence="8" type="ORF">A2519_22925</name>
</gene>
<dbReference type="InterPro" id="IPR032816">
    <property type="entry name" value="VTT_dom"/>
</dbReference>
<dbReference type="AlphaFoldDB" id="A0A1F7F505"/>
<feature type="domain" description="VTT" evidence="7">
    <location>
        <begin position="48"/>
        <end position="166"/>
    </location>
</feature>
<evidence type="ECO:0000256" key="1">
    <source>
        <dbReference type="ARBA" id="ARBA00004651"/>
    </source>
</evidence>
<organism evidence="8 9">
    <name type="scientific">Candidatus Raymondbacteria bacterium RIFOXYD12_FULL_49_13</name>
    <dbReference type="NCBI Taxonomy" id="1817890"/>
    <lineage>
        <taxon>Bacteria</taxon>
        <taxon>Raymondiibacteriota</taxon>
    </lineage>
</organism>
<evidence type="ECO:0000313" key="9">
    <source>
        <dbReference type="Proteomes" id="UP000179243"/>
    </source>
</evidence>
<feature type="transmembrane region" description="Helical" evidence="6">
    <location>
        <begin position="145"/>
        <end position="165"/>
    </location>
</feature>
<dbReference type="Pfam" id="PF09335">
    <property type="entry name" value="VTT_dom"/>
    <property type="match status" value="1"/>
</dbReference>
<keyword evidence="3 6" id="KW-0812">Transmembrane</keyword>
<evidence type="ECO:0000256" key="2">
    <source>
        <dbReference type="ARBA" id="ARBA00022475"/>
    </source>
</evidence>
<evidence type="ECO:0000256" key="6">
    <source>
        <dbReference type="SAM" id="Phobius"/>
    </source>
</evidence>
<accession>A0A1F7F505</accession>
<feature type="transmembrane region" description="Helical" evidence="6">
    <location>
        <begin position="54"/>
        <end position="76"/>
    </location>
</feature>
<dbReference type="PANTHER" id="PTHR42709">
    <property type="entry name" value="ALKALINE PHOSPHATASE LIKE PROTEIN"/>
    <property type="match status" value="1"/>
</dbReference>
<sequence length="205" mass="22463">MTEALAGIVSWYMANINYGTIALLMTVESSFIPFPSEIVVPPAAWKAAQGELNVVLVVLSATAGALCGAFINYYLARFLGRPVLYRLADTRLAHMLLIKRQSLEKAEAFFTRYGKTSTLVGRLVPAVRQLISIPAGLSRMNLATFLAYTALGAGLWNIVLAVLGYSLYSQKKLLAEYYHILSIASVCLGVCFAGFLLYQNVLRKK</sequence>
<comment type="subcellular location">
    <subcellularLocation>
        <location evidence="1">Cell membrane</location>
        <topology evidence="1">Multi-pass membrane protein</topology>
    </subcellularLocation>
</comment>
<evidence type="ECO:0000256" key="5">
    <source>
        <dbReference type="ARBA" id="ARBA00023136"/>
    </source>
</evidence>
<reference evidence="8 9" key="1">
    <citation type="journal article" date="2016" name="Nat. Commun.">
        <title>Thousands of microbial genomes shed light on interconnected biogeochemical processes in an aquifer system.</title>
        <authorList>
            <person name="Anantharaman K."/>
            <person name="Brown C.T."/>
            <person name="Hug L.A."/>
            <person name="Sharon I."/>
            <person name="Castelle C.J."/>
            <person name="Probst A.J."/>
            <person name="Thomas B.C."/>
            <person name="Singh A."/>
            <person name="Wilkins M.J."/>
            <person name="Karaoz U."/>
            <person name="Brodie E.L."/>
            <person name="Williams K.H."/>
            <person name="Hubbard S.S."/>
            <person name="Banfield J.F."/>
        </authorList>
    </citation>
    <scope>NUCLEOTIDE SEQUENCE [LARGE SCALE GENOMIC DNA]</scope>
</reference>